<dbReference type="AlphaFoldDB" id="A0A655JAT1"/>
<name>A0A655JAT1_MYCTX</name>
<accession>A0A655JAT1</accession>
<evidence type="ECO:0000313" key="2">
    <source>
        <dbReference type="Proteomes" id="UP000044938"/>
    </source>
</evidence>
<dbReference type="Proteomes" id="UP000044938">
    <property type="component" value="Unassembled WGS sequence"/>
</dbReference>
<protein>
    <submittedName>
        <fullName evidence="1">Uncharacterized protein</fullName>
    </submittedName>
</protein>
<organism evidence="1 2">
    <name type="scientific">Mycobacterium tuberculosis</name>
    <dbReference type="NCBI Taxonomy" id="1773"/>
    <lineage>
        <taxon>Bacteria</taxon>
        <taxon>Bacillati</taxon>
        <taxon>Actinomycetota</taxon>
        <taxon>Actinomycetes</taxon>
        <taxon>Mycobacteriales</taxon>
        <taxon>Mycobacteriaceae</taxon>
        <taxon>Mycobacterium</taxon>
        <taxon>Mycobacterium tuberculosis complex</taxon>
    </lineage>
</organism>
<reference evidence="1 2" key="1">
    <citation type="submission" date="2015-03" db="EMBL/GenBank/DDBJ databases">
        <authorList>
            <consortium name="Pathogen Informatics"/>
        </authorList>
    </citation>
    <scope>NUCLEOTIDE SEQUENCE [LARGE SCALE GENOMIC DNA]</scope>
    <source>
        <strain evidence="1 2">M09401471</strain>
    </source>
</reference>
<dbReference type="EMBL" id="CSAJ01000439">
    <property type="protein sequence ID" value="COW64386.1"/>
    <property type="molecule type" value="Genomic_DNA"/>
</dbReference>
<proteinExistence type="predicted"/>
<sequence>MTCATPVMVPPVPTPATTMSTLPSVSRQTSSAVVTRWMAGFAGFSNCWGTK</sequence>
<evidence type="ECO:0000313" key="1">
    <source>
        <dbReference type="EMBL" id="COW64386.1"/>
    </source>
</evidence>
<gene>
    <name evidence="1" type="ORF">ERS007720_03002</name>
</gene>